<keyword evidence="1" id="KW-0472">Membrane</keyword>
<protein>
    <submittedName>
        <fullName evidence="2">Uncharacterized protein</fullName>
    </submittedName>
</protein>
<evidence type="ECO:0000256" key="1">
    <source>
        <dbReference type="SAM" id="Phobius"/>
    </source>
</evidence>
<dbReference type="KEGG" id="pbk:Back11_18000"/>
<evidence type="ECO:0000313" key="3">
    <source>
        <dbReference type="Proteomes" id="UP000275368"/>
    </source>
</evidence>
<dbReference type="Proteomes" id="UP000275368">
    <property type="component" value="Chromosome"/>
</dbReference>
<gene>
    <name evidence="2" type="ORF">Back11_18000</name>
</gene>
<sequence>MCPPDPASSKCLGRTEGRLARCVNMVLAEVTASLYNLQIPFYYWYIDICIIEVLFFSKSKYF</sequence>
<keyword evidence="3" id="KW-1185">Reference proteome</keyword>
<proteinExistence type="predicted"/>
<dbReference type="EMBL" id="AP019308">
    <property type="protein sequence ID" value="BBH20455.1"/>
    <property type="molecule type" value="Genomic_DNA"/>
</dbReference>
<evidence type="ECO:0000313" key="2">
    <source>
        <dbReference type="EMBL" id="BBH20455.1"/>
    </source>
</evidence>
<organism evidence="2 3">
    <name type="scientific">Paenibacillus baekrokdamisoli</name>
    <dbReference type="NCBI Taxonomy" id="1712516"/>
    <lineage>
        <taxon>Bacteria</taxon>
        <taxon>Bacillati</taxon>
        <taxon>Bacillota</taxon>
        <taxon>Bacilli</taxon>
        <taxon>Bacillales</taxon>
        <taxon>Paenibacillaceae</taxon>
        <taxon>Paenibacillus</taxon>
    </lineage>
</organism>
<dbReference type="AlphaFoldDB" id="A0A3G9IWC8"/>
<accession>A0A3G9IWC8</accession>
<keyword evidence="1" id="KW-1133">Transmembrane helix</keyword>
<reference evidence="2 3" key="1">
    <citation type="submission" date="2018-11" db="EMBL/GenBank/DDBJ databases">
        <title>Complete genome sequence of Paenibacillus baekrokdamisoli strain KCTC 33723.</title>
        <authorList>
            <person name="Kang S.W."/>
            <person name="Lee K.C."/>
            <person name="Kim K.K."/>
            <person name="Kim J.S."/>
            <person name="Kim D.S."/>
            <person name="Ko S.H."/>
            <person name="Yang S.H."/>
            <person name="Lee J.S."/>
        </authorList>
    </citation>
    <scope>NUCLEOTIDE SEQUENCE [LARGE SCALE GENOMIC DNA]</scope>
    <source>
        <strain evidence="2 3">KCTC 33723</strain>
    </source>
</reference>
<keyword evidence="1" id="KW-0812">Transmembrane</keyword>
<feature type="transmembrane region" description="Helical" evidence="1">
    <location>
        <begin position="41"/>
        <end position="57"/>
    </location>
</feature>
<name>A0A3G9IWC8_9BACL</name>